<dbReference type="CDD" id="cd01392">
    <property type="entry name" value="HTH_LacI"/>
    <property type="match status" value="1"/>
</dbReference>
<name>A0ABS4WXX7_9MICO</name>
<dbReference type="EMBL" id="JAGIOD010000001">
    <property type="protein sequence ID" value="MBP2381059.1"/>
    <property type="molecule type" value="Genomic_DNA"/>
</dbReference>
<dbReference type="InterPro" id="IPR046335">
    <property type="entry name" value="LacI/GalR-like_sensor"/>
</dbReference>
<evidence type="ECO:0000256" key="1">
    <source>
        <dbReference type="ARBA" id="ARBA00023015"/>
    </source>
</evidence>
<comment type="caution">
    <text evidence="5">The sequence shown here is derived from an EMBL/GenBank/DDBJ whole genome shotgun (WGS) entry which is preliminary data.</text>
</comment>
<dbReference type="CDD" id="cd06267">
    <property type="entry name" value="PBP1_LacI_sugar_binding-like"/>
    <property type="match status" value="1"/>
</dbReference>
<evidence type="ECO:0000313" key="6">
    <source>
        <dbReference type="Proteomes" id="UP001519290"/>
    </source>
</evidence>
<dbReference type="SUPFAM" id="SSF53822">
    <property type="entry name" value="Periplasmic binding protein-like I"/>
    <property type="match status" value="1"/>
</dbReference>
<proteinExistence type="predicted"/>
<dbReference type="PANTHER" id="PTHR30146">
    <property type="entry name" value="LACI-RELATED TRANSCRIPTIONAL REPRESSOR"/>
    <property type="match status" value="1"/>
</dbReference>
<keyword evidence="3" id="KW-0804">Transcription</keyword>
<dbReference type="Pfam" id="PF13377">
    <property type="entry name" value="Peripla_BP_3"/>
    <property type="match status" value="1"/>
</dbReference>
<gene>
    <name evidence="5" type="ORF">JOF43_001016</name>
</gene>
<dbReference type="Pfam" id="PF00356">
    <property type="entry name" value="LacI"/>
    <property type="match status" value="1"/>
</dbReference>
<dbReference type="PROSITE" id="PS50932">
    <property type="entry name" value="HTH_LACI_2"/>
    <property type="match status" value="1"/>
</dbReference>
<evidence type="ECO:0000313" key="5">
    <source>
        <dbReference type="EMBL" id="MBP2381059.1"/>
    </source>
</evidence>
<dbReference type="SMART" id="SM00354">
    <property type="entry name" value="HTH_LACI"/>
    <property type="match status" value="1"/>
</dbReference>
<dbReference type="PANTHER" id="PTHR30146:SF153">
    <property type="entry name" value="LACTOSE OPERON REPRESSOR"/>
    <property type="match status" value="1"/>
</dbReference>
<dbReference type="Proteomes" id="UP001519290">
    <property type="component" value="Unassembled WGS sequence"/>
</dbReference>
<dbReference type="GO" id="GO:0003677">
    <property type="term" value="F:DNA binding"/>
    <property type="evidence" value="ECO:0007669"/>
    <property type="project" value="UniProtKB-KW"/>
</dbReference>
<evidence type="ECO:0000256" key="3">
    <source>
        <dbReference type="ARBA" id="ARBA00023163"/>
    </source>
</evidence>
<dbReference type="SUPFAM" id="SSF47413">
    <property type="entry name" value="lambda repressor-like DNA-binding domains"/>
    <property type="match status" value="1"/>
</dbReference>
<keyword evidence="6" id="KW-1185">Reference proteome</keyword>
<accession>A0ABS4WXX7</accession>
<dbReference type="Gene3D" id="3.40.50.2300">
    <property type="match status" value="2"/>
</dbReference>
<dbReference type="InterPro" id="IPR010982">
    <property type="entry name" value="Lambda_DNA-bd_dom_sf"/>
</dbReference>
<dbReference type="InterPro" id="IPR000843">
    <property type="entry name" value="HTH_LacI"/>
</dbReference>
<protein>
    <submittedName>
        <fullName evidence="5">DNA-binding LacI/PurR family transcriptional regulator</fullName>
    </submittedName>
</protein>
<keyword evidence="1" id="KW-0805">Transcription regulation</keyword>
<feature type="domain" description="HTH lacI-type" evidence="4">
    <location>
        <begin position="10"/>
        <end position="64"/>
    </location>
</feature>
<dbReference type="Gene3D" id="1.10.260.40">
    <property type="entry name" value="lambda repressor-like DNA-binding domains"/>
    <property type="match status" value="1"/>
</dbReference>
<sequence length="349" mass="36276">MTTDRRSPRPRLTDVAAVAGVSMKTVSNVMGGYAPVSEATRAKVLAAVDQVRYRPNLSARNLARGRSGVIALTVPRLDLPYFASLAGSVVEAAGEHGWFVLMHQTGGDLDGERRALLGDHPQRLDGMILSTQWLEAEEIAARPDPTPLVVLGDHPVPGPVPHVGIDNHAAGLAAAQHLLATGRRRIALIGAPSPGAEPGRAQGLIDGVRAAGLPVLPELTRPITANTGDAGESATARMLAEVDEVPDALFAVTDWVAMGAIRALHARGLAVPRDVAVMGFDDIPYARSVSPSLTTIAPDREAVARSAVEALEAQVGGVLPGDDAGPAAPDGEHFAPFELVVRESTGTGI</sequence>
<dbReference type="PROSITE" id="PS00356">
    <property type="entry name" value="HTH_LACI_1"/>
    <property type="match status" value="1"/>
</dbReference>
<organism evidence="5 6">
    <name type="scientific">Brachybacterium sacelli</name>
    <dbReference type="NCBI Taxonomy" id="173364"/>
    <lineage>
        <taxon>Bacteria</taxon>
        <taxon>Bacillati</taxon>
        <taxon>Actinomycetota</taxon>
        <taxon>Actinomycetes</taxon>
        <taxon>Micrococcales</taxon>
        <taxon>Dermabacteraceae</taxon>
        <taxon>Brachybacterium</taxon>
    </lineage>
</organism>
<dbReference type="RefSeq" id="WP_209899953.1">
    <property type="nucleotide sequence ID" value="NZ_BAAAJW010000004.1"/>
</dbReference>
<reference evidence="5 6" key="1">
    <citation type="submission" date="2021-03" db="EMBL/GenBank/DDBJ databases">
        <title>Sequencing the genomes of 1000 actinobacteria strains.</title>
        <authorList>
            <person name="Klenk H.-P."/>
        </authorList>
    </citation>
    <scope>NUCLEOTIDE SEQUENCE [LARGE SCALE GENOMIC DNA]</scope>
    <source>
        <strain evidence="5 6">DSM 14566</strain>
    </source>
</reference>
<keyword evidence="2 5" id="KW-0238">DNA-binding</keyword>
<dbReference type="InterPro" id="IPR028082">
    <property type="entry name" value="Peripla_BP_I"/>
</dbReference>
<evidence type="ECO:0000256" key="2">
    <source>
        <dbReference type="ARBA" id="ARBA00023125"/>
    </source>
</evidence>
<evidence type="ECO:0000259" key="4">
    <source>
        <dbReference type="PROSITE" id="PS50932"/>
    </source>
</evidence>